<dbReference type="GO" id="GO:0005886">
    <property type="term" value="C:plasma membrane"/>
    <property type="evidence" value="ECO:0007669"/>
    <property type="project" value="UniProtKB-SubCell"/>
</dbReference>
<keyword evidence="5 10" id="KW-0812">Transmembrane</keyword>
<evidence type="ECO:0000256" key="5">
    <source>
        <dbReference type="ARBA" id="ARBA00022692"/>
    </source>
</evidence>
<keyword evidence="4 10" id="KW-1003">Cell membrane</keyword>
<evidence type="ECO:0000256" key="8">
    <source>
        <dbReference type="ARBA" id="ARBA00023136"/>
    </source>
</evidence>
<dbReference type="RefSeq" id="XP_002844450.1">
    <property type="nucleotide sequence ID" value="XM_002844404.1"/>
</dbReference>
<feature type="transmembrane region" description="Helical" evidence="10">
    <location>
        <begin position="609"/>
        <end position="631"/>
    </location>
</feature>
<dbReference type="eggNOG" id="ENOG502QRP5">
    <property type="taxonomic scope" value="Eukaryota"/>
</dbReference>
<keyword evidence="13" id="KW-1185">Reference proteome</keyword>
<feature type="region of interest" description="Disordered" evidence="11">
    <location>
        <begin position="1"/>
        <end position="34"/>
    </location>
</feature>
<dbReference type="OrthoDB" id="5356111at2759"/>
<gene>
    <name evidence="12" type="ORF">MCYG_06414</name>
</gene>
<dbReference type="VEuPathDB" id="FungiDB:MCYG_06414"/>
<evidence type="ECO:0000313" key="13">
    <source>
        <dbReference type="Proteomes" id="UP000002035"/>
    </source>
</evidence>
<feature type="transmembrane region" description="Helical" evidence="10">
    <location>
        <begin position="410"/>
        <end position="431"/>
    </location>
</feature>
<evidence type="ECO:0000256" key="10">
    <source>
        <dbReference type="RuleBase" id="RU366035"/>
    </source>
</evidence>
<evidence type="ECO:0000256" key="2">
    <source>
        <dbReference type="ARBA" id="ARBA00004651"/>
    </source>
</evidence>
<sequence>MQFSRFIPRSGTPTLPPYGAHDAPSSGQESRGAAPPDAITPYLGLRARLSQVWINKWTVLILLVLVRLLIAVGSLDHNMASAEREALSACTSVESMGSAMASMPHYMSKGVNELTASGVEKAVNGLMSMLSLVVTGVEEIVLFIIHVLTSTYLCLITLVVRGSLHVALKVIEDTTEFLNKTLHDIGSGISKGVDGFQKDVNEFIKGINTVTSIFGDNNKIPSLDISGEINKLNDLKLPSSINDGLDKINSSIPTFDEVQDMADTVIRKPFQLVKKLINETVVDYHFDRTLFPVPEREVLNFCTNDNGISNFFDGLRVVISTAQKIFIGVLVVAAIAACAPMTWREIRRYRRMKERSLLVRKDAHDPMDVVYIISRPYTSTGGLKISSWFQSGRKQVLVRWMVAYVTSPPALFLLSLGIAGLFACLCQYLLLQAVKKEVPALTGQVSQFADQVVHSLNNASKQWAVGTNGAIDHMNNDINQKVLGWVNQTTGPVNETLNVFVEKTSDALDKAFGGTILHDPIQDVLHCLIGLKIEGIQKALTWVSNHAHVDFPHVREDMFSLGAIESISNDNATNPDSFLANPGDKTADKISSAVIRVTDAVESGIKTEALISTALICLWLFLLLIAFIRVLTLAWRRDRVRGDGGIDATYHPPAIGTRAVPNIELNNFHDVPLNSPAIGGAGTGMALGAAPKYSATPNATGTIYPTTTSNEEDYQAQKLGYAGQRDYEMALQKDMRTSSYGQVEYGTDVKHG</sequence>
<dbReference type="GO" id="GO:0043332">
    <property type="term" value="C:mating projection tip"/>
    <property type="evidence" value="ECO:0007669"/>
    <property type="project" value="UniProtKB-UniRule"/>
</dbReference>
<evidence type="ECO:0000256" key="9">
    <source>
        <dbReference type="ARBA" id="ARBA00023180"/>
    </source>
</evidence>
<evidence type="ECO:0000256" key="4">
    <source>
        <dbReference type="ARBA" id="ARBA00022475"/>
    </source>
</evidence>
<evidence type="ECO:0000256" key="7">
    <source>
        <dbReference type="ARBA" id="ARBA00022989"/>
    </source>
</evidence>
<keyword evidence="8 10" id="KW-0472">Membrane</keyword>
<dbReference type="EMBL" id="DS995706">
    <property type="protein sequence ID" value="EEQ33595.1"/>
    <property type="molecule type" value="Genomic_DNA"/>
</dbReference>
<reference evidence="13" key="1">
    <citation type="journal article" date="2012" name="MBio">
        <title>Comparative genome analysis of Trichophyton rubrum and related dermatophytes reveals candidate genes involved in infection.</title>
        <authorList>
            <person name="Martinez D.A."/>
            <person name="Oliver B.G."/>
            <person name="Graeser Y."/>
            <person name="Goldberg J.M."/>
            <person name="Li W."/>
            <person name="Martinez-Rossi N.M."/>
            <person name="Monod M."/>
            <person name="Shelest E."/>
            <person name="Barton R.C."/>
            <person name="Birch E."/>
            <person name="Brakhage A.A."/>
            <person name="Chen Z."/>
            <person name="Gurr S.J."/>
            <person name="Heiman D."/>
            <person name="Heitman J."/>
            <person name="Kosti I."/>
            <person name="Rossi A."/>
            <person name="Saif S."/>
            <person name="Samalova M."/>
            <person name="Saunders C.W."/>
            <person name="Shea T."/>
            <person name="Summerbell R.C."/>
            <person name="Xu J."/>
            <person name="Young S."/>
            <person name="Zeng Q."/>
            <person name="Birren B.W."/>
            <person name="Cuomo C.A."/>
            <person name="White T.C."/>
        </authorList>
    </citation>
    <scope>NUCLEOTIDE SEQUENCE [LARGE SCALE GENOMIC DNA]</scope>
    <source>
        <strain evidence="13">ATCC MYA-4605 / CBS 113480</strain>
    </source>
</reference>
<evidence type="ECO:0000256" key="11">
    <source>
        <dbReference type="SAM" id="MobiDB-lite"/>
    </source>
</evidence>
<dbReference type="GO" id="GO:0032220">
    <property type="term" value="P:plasma membrane fusion involved in cytogamy"/>
    <property type="evidence" value="ECO:0007669"/>
    <property type="project" value="TreeGrafter"/>
</dbReference>
<evidence type="ECO:0000256" key="1">
    <source>
        <dbReference type="ARBA" id="ARBA00002512"/>
    </source>
</evidence>
<dbReference type="Proteomes" id="UP000002035">
    <property type="component" value="Unassembled WGS sequence"/>
</dbReference>
<evidence type="ECO:0000313" key="12">
    <source>
        <dbReference type="EMBL" id="EEQ33595.1"/>
    </source>
</evidence>
<dbReference type="OMA" id="NVFGWVN"/>
<evidence type="ECO:0000256" key="6">
    <source>
        <dbReference type="ARBA" id="ARBA00022971"/>
    </source>
</evidence>
<dbReference type="HOGENOM" id="CLU_010191_1_0_1"/>
<comment type="subcellular location">
    <subcellularLocation>
        <location evidence="2 10">Cell membrane</location>
        <topology evidence="2 10">Multi-pass membrane protein</topology>
    </subcellularLocation>
</comment>
<dbReference type="AlphaFoldDB" id="C5FUL1"/>
<keyword evidence="7 10" id="KW-1133">Transmembrane helix</keyword>
<proteinExistence type="inferred from homology"/>
<dbReference type="InterPro" id="IPR026777">
    <property type="entry name" value="PRM1"/>
</dbReference>
<keyword evidence="9" id="KW-0325">Glycoprotein</keyword>
<feature type="transmembrane region" description="Helical" evidence="10">
    <location>
        <begin position="325"/>
        <end position="343"/>
    </location>
</feature>
<comment type="caution">
    <text evidence="10">Lacks conserved residue(s) required for the propagation of feature annotation.</text>
</comment>
<protein>
    <recommendedName>
        <fullName evidence="10">Plasma membrane fusion protein PRM1</fullName>
    </recommendedName>
</protein>
<keyword evidence="6 10" id="KW-0184">Conjugation</keyword>
<dbReference type="PANTHER" id="PTHR31030:SF1">
    <property type="entry name" value="PLASMA MEMBRANE FUSION PROTEIN PRM1"/>
    <property type="match status" value="1"/>
</dbReference>
<dbReference type="GeneID" id="9230891"/>
<name>C5FUL1_ARTOC</name>
<organism evidence="12 13">
    <name type="scientific">Arthroderma otae (strain ATCC MYA-4605 / CBS 113480)</name>
    <name type="common">Microsporum canis</name>
    <dbReference type="NCBI Taxonomy" id="554155"/>
    <lineage>
        <taxon>Eukaryota</taxon>
        <taxon>Fungi</taxon>
        <taxon>Dikarya</taxon>
        <taxon>Ascomycota</taxon>
        <taxon>Pezizomycotina</taxon>
        <taxon>Eurotiomycetes</taxon>
        <taxon>Eurotiomycetidae</taxon>
        <taxon>Onygenales</taxon>
        <taxon>Arthrodermataceae</taxon>
        <taxon>Microsporum</taxon>
    </lineage>
</organism>
<dbReference type="STRING" id="554155.C5FUL1"/>
<evidence type="ECO:0000256" key="3">
    <source>
        <dbReference type="ARBA" id="ARBA00010780"/>
    </source>
</evidence>
<comment type="function">
    <text evidence="1 10">Involved in cell fusion during mating by stabilizing the plasma membrane fusion event.</text>
</comment>
<comment type="similarity">
    <text evidence="3 10">Belongs to the PRM1 family.</text>
</comment>
<accession>C5FUL1</accession>
<dbReference type="PANTHER" id="PTHR31030">
    <property type="entry name" value="PLASMA MEMBRANE FUSION PROTEIN PRM1"/>
    <property type="match status" value="1"/>
</dbReference>